<dbReference type="AlphaFoldDB" id="A0A2T2WGB8"/>
<sequence length="93" mass="10283">MAVIRTVFVPLSHEPEVLFGLTLADLVWPAASILATLVIWHDAQIDVSVRLAFSALVMAAGMTLAKVRIEEVSLPQWATRIALFCLKPRLYLP</sequence>
<gene>
    <name evidence="1" type="ORF">C7B45_11640</name>
</gene>
<evidence type="ECO:0000313" key="2">
    <source>
        <dbReference type="Proteomes" id="UP000241848"/>
    </source>
</evidence>
<reference evidence="1 2" key="1">
    <citation type="journal article" date="2014" name="BMC Genomics">
        <title>Comparison of environmental and isolate Sulfobacillus genomes reveals diverse carbon, sulfur, nitrogen, and hydrogen metabolisms.</title>
        <authorList>
            <person name="Justice N.B."/>
            <person name="Norman A."/>
            <person name="Brown C.T."/>
            <person name="Singh A."/>
            <person name="Thomas B.C."/>
            <person name="Banfield J.F."/>
        </authorList>
    </citation>
    <scope>NUCLEOTIDE SEQUENCE [LARGE SCALE GENOMIC DNA]</scope>
    <source>
        <strain evidence="1">AMDSBA3</strain>
    </source>
</reference>
<accession>A0A2T2WGB8</accession>
<organism evidence="1 2">
    <name type="scientific">Sulfobacillus acidophilus</name>
    <dbReference type="NCBI Taxonomy" id="53633"/>
    <lineage>
        <taxon>Bacteria</taxon>
        <taxon>Bacillati</taxon>
        <taxon>Bacillota</taxon>
        <taxon>Clostridia</taxon>
        <taxon>Eubacteriales</taxon>
        <taxon>Clostridiales Family XVII. Incertae Sedis</taxon>
        <taxon>Sulfobacillus</taxon>
    </lineage>
</organism>
<protein>
    <submittedName>
        <fullName evidence="1">Uncharacterized protein</fullName>
    </submittedName>
</protein>
<name>A0A2T2WGB8_9FIRM</name>
<proteinExistence type="predicted"/>
<dbReference type="Proteomes" id="UP000241848">
    <property type="component" value="Unassembled WGS sequence"/>
</dbReference>
<evidence type="ECO:0000313" key="1">
    <source>
        <dbReference type="EMBL" id="PSR21268.1"/>
    </source>
</evidence>
<comment type="caution">
    <text evidence="1">The sequence shown here is derived from an EMBL/GenBank/DDBJ whole genome shotgun (WGS) entry which is preliminary data.</text>
</comment>
<dbReference type="EMBL" id="PXYV01000038">
    <property type="protein sequence ID" value="PSR21268.1"/>
    <property type="molecule type" value="Genomic_DNA"/>
</dbReference>